<dbReference type="PANTHER" id="PTHR24421">
    <property type="entry name" value="NITRATE/NITRITE SENSOR PROTEIN NARX-RELATED"/>
    <property type="match status" value="1"/>
</dbReference>
<dbReference type="Pfam" id="PF13492">
    <property type="entry name" value="GAF_3"/>
    <property type="match status" value="1"/>
</dbReference>
<sequence length="368" mass="39025">MTMSAVEAAKRCVTSQPDYSAAPMPATVYRPIAQQALRLTGAEITLVAVAINHDIPTSDVADLMVVEIARAAITSTPAHAIPIAGTSIGRTFVEGTPRRLNNFDVAIDGVQRAGPALVLPLRTTDTVAGVLVAVRRDGARTFGDEQLDMMAAFTDQAALAWQLGSTQRRMRELDILADRDRIARDLGHQVIQRIFGIGLALQGTIPLARSTEVQQRLSGSIDDLQVVIQEIRAAIFDLHVAPLGITRLRERLDEAVARFCGSELETTVQFVGPLSAVDAALADHAEAVVREAVSNVVRHAAATRLAVTVKVEDDVCIEVIDNGRGVPGVITGSGLTSLHHRALQAGGAFTIADAPGGGTVLRWSAPLP</sequence>
<feature type="domain" description="Histidine kinase/HSP90-like ATPase" evidence="4">
    <location>
        <begin position="280"/>
        <end position="368"/>
    </location>
</feature>
<dbReference type="GO" id="GO:0016301">
    <property type="term" value="F:kinase activity"/>
    <property type="evidence" value="ECO:0007669"/>
    <property type="project" value="UniProtKB-KW"/>
</dbReference>
<evidence type="ECO:0000313" key="6">
    <source>
        <dbReference type="Proteomes" id="UP000192760"/>
    </source>
</evidence>
<dbReference type="CDD" id="cd16917">
    <property type="entry name" value="HATPase_UhpB-NarQ-NarX-like"/>
    <property type="match status" value="1"/>
</dbReference>
<dbReference type="SUPFAM" id="SSF55874">
    <property type="entry name" value="ATPase domain of HSP90 chaperone/DNA topoisomerase II/histidine kinase"/>
    <property type="match status" value="1"/>
</dbReference>
<dbReference type="STRING" id="560555.BST30_04495"/>
<proteinExistence type="predicted"/>
<dbReference type="SUPFAM" id="SSF55781">
    <property type="entry name" value="GAF domain-like"/>
    <property type="match status" value="1"/>
</dbReference>
<evidence type="ECO:0000259" key="4">
    <source>
        <dbReference type="SMART" id="SM00387"/>
    </source>
</evidence>
<dbReference type="InterPro" id="IPR003018">
    <property type="entry name" value="GAF"/>
</dbReference>
<keyword evidence="1" id="KW-0808">Transferase</keyword>
<accession>A0A1X0G3Y9</accession>
<evidence type="ECO:0000256" key="2">
    <source>
        <dbReference type="ARBA" id="ARBA00022777"/>
    </source>
</evidence>
<dbReference type="InterPro" id="IPR003594">
    <property type="entry name" value="HATPase_dom"/>
</dbReference>
<gene>
    <name evidence="5" type="ORF">BST30_04495</name>
</gene>
<keyword evidence="2" id="KW-0418">Kinase</keyword>
<reference evidence="5 6" key="1">
    <citation type="submission" date="2017-02" db="EMBL/GenBank/DDBJ databases">
        <title>The new phylogeny of genus Mycobacterium.</title>
        <authorList>
            <person name="Tortoli E."/>
            <person name="Trovato A."/>
            <person name="Cirillo D.M."/>
        </authorList>
    </citation>
    <scope>NUCLEOTIDE SEQUENCE [LARGE SCALE GENOMIC DNA]</scope>
    <source>
        <strain evidence="5 6">DSM 45255</strain>
    </source>
</reference>
<dbReference type="Proteomes" id="UP000192760">
    <property type="component" value="Unassembled WGS sequence"/>
</dbReference>
<dbReference type="InterPro" id="IPR029016">
    <property type="entry name" value="GAF-like_dom_sf"/>
</dbReference>
<dbReference type="Gene3D" id="3.30.450.40">
    <property type="match status" value="1"/>
</dbReference>
<dbReference type="GO" id="GO:0000160">
    <property type="term" value="P:phosphorelay signal transduction system"/>
    <property type="evidence" value="ECO:0007669"/>
    <property type="project" value="UniProtKB-KW"/>
</dbReference>
<evidence type="ECO:0000256" key="3">
    <source>
        <dbReference type="ARBA" id="ARBA00023012"/>
    </source>
</evidence>
<organism evidence="5 6">
    <name type="scientific">Mycobacterium mantenii</name>
    <dbReference type="NCBI Taxonomy" id="560555"/>
    <lineage>
        <taxon>Bacteria</taxon>
        <taxon>Bacillati</taxon>
        <taxon>Actinomycetota</taxon>
        <taxon>Actinomycetes</taxon>
        <taxon>Mycobacteriales</taxon>
        <taxon>Mycobacteriaceae</taxon>
        <taxon>Mycobacterium</taxon>
        <taxon>Mycobacterium avium complex (MAC)</taxon>
    </lineage>
</organism>
<dbReference type="Pfam" id="PF02518">
    <property type="entry name" value="HATPase_c"/>
    <property type="match status" value="1"/>
</dbReference>
<evidence type="ECO:0000313" key="5">
    <source>
        <dbReference type="EMBL" id="ORB08528.1"/>
    </source>
</evidence>
<dbReference type="AlphaFoldDB" id="A0A1X0G3Y9"/>
<dbReference type="PANTHER" id="PTHR24421:SF56">
    <property type="entry name" value="OXYGEN SENSOR HISTIDINE KINASE RESPONSE REGULATOR DOST"/>
    <property type="match status" value="1"/>
</dbReference>
<dbReference type="EMBL" id="MVHW01000003">
    <property type="protein sequence ID" value="ORB08528.1"/>
    <property type="molecule type" value="Genomic_DNA"/>
</dbReference>
<evidence type="ECO:0000256" key="1">
    <source>
        <dbReference type="ARBA" id="ARBA00022679"/>
    </source>
</evidence>
<comment type="caution">
    <text evidence="5">The sequence shown here is derived from an EMBL/GenBank/DDBJ whole genome shotgun (WGS) entry which is preliminary data.</text>
</comment>
<protein>
    <recommendedName>
        <fullName evidence="4">Histidine kinase/HSP90-like ATPase domain-containing protein</fullName>
    </recommendedName>
</protein>
<dbReference type="Gene3D" id="3.30.565.10">
    <property type="entry name" value="Histidine kinase-like ATPase, C-terminal domain"/>
    <property type="match status" value="1"/>
</dbReference>
<dbReference type="InterPro" id="IPR050482">
    <property type="entry name" value="Sensor_HK_TwoCompSys"/>
</dbReference>
<dbReference type="SMART" id="SM00387">
    <property type="entry name" value="HATPase_c"/>
    <property type="match status" value="1"/>
</dbReference>
<name>A0A1X0G3Y9_MYCNT</name>
<dbReference type="InterPro" id="IPR036890">
    <property type="entry name" value="HATPase_C_sf"/>
</dbReference>
<keyword evidence="3" id="KW-0902">Two-component regulatory system</keyword>